<name>A0A6A7A201_9PLEO</name>
<dbReference type="AlphaFoldDB" id="A0A6A7A201"/>
<gene>
    <name evidence="1" type="ORF">CC86DRAFT_22178</name>
</gene>
<protein>
    <submittedName>
        <fullName evidence="1">Uncharacterized protein</fullName>
    </submittedName>
</protein>
<proteinExistence type="predicted"/>
<reference evidence="1" key="1">
    <citation type="journal article" date="2020" name="Stud. Mycol.">
        <title>101 Dothideomycetes genomes: a test case for predicting lifestyles and emergence of pathogens.</title>
        <authorList>
            <person name="Haridas S."/>
            <person name="Albert R."/>
            <person name="Binder M."/>
            <person name="Bloem J."/>
            <person name="Labutti K."/>
            <person name="Salamov A."/>
            <person name="Andreopoulos B."/>
            <person name="Baker S."/>
            <person name="Barry K."/>
            <person name="Bills G."/>
            <person name="Bluhm B."/>
            <person name="Cannon C."/>
            <person name="Castanera R."/>
            <person name="Culley D."/>
            <person name="Daum C."/>
            <person name="Ezra D."/>
            <person name="Gonzalez J."/>
            <person name="Henrissat B."/>
            <person name="Kuo A."/>
            <person name="Liang C."/>
            <person name="Lipzen A."/>
            <person name="Lutzoni F."/>
            <person name="Magnuson J."/>
            <person name="Mondo S."/>
            <person name="Nolan M."/>
            <person name="Ohm R."/>
            <person name="Pangilinan J."/>
            <person name="Park H.-J."/>
            <person name="Ramirez L."/>
            <person name="Alfaro M."/>
            <person name="Sun H."/>
            <person name="Tritt A."/>
            <person name="Yoshinaga Y."/>
            <person name="Zwiers L.-H."/>
            <person name="Turgeon B."/>
            <person name="Goodwin S."/>
            <person name="Spatafora J."/>
            <person name="Crous P."/>
            <person name="Grigoriev I."/>
        </authorList>
    </citation>
    <scope>NUCLEOTIDE SEQUENCE</scope>
    <source>
        <strain evidence="1">CBS 113818</strain>
    </source>
</reference>
<sequence length="384" mass="43889">MSYHRSLLKYIERAALALRRFVVSEPQPTASLSIGVFTRLPYDIRSIVYSYVDPGIPLVTNDLFLGFGLTCRQAKHEVEELACERLDAIRATIKNNSGVEVTLGRTTQHPRNIVVTLSYSAFENPDTSRQAKWKRAVLVGLHPLLSEHFDMLQIHLSRNGSSTSNVPAHDTLLERAQLQLIYRNILRDLGFMIDCVNWNYTPEEREEKRCLLEGKLFEQIPANVSPYPSTGVRSKRICITWDLQTSPRSDRILLNGHLRSPVSLHCQKRGPRSFRSGLKEDFFKGKSTKPDLRYCFEKGGFYSLHDKEYLVGEVGIVSPKRWRCRYNSSMAVAGLVNGVETDGLYPHEGYVSSDGLGREVRDGLTQIRVEDFEREKEEGWNFLY</sequence>
<evidence type="ECO:0000313" key="1">
    <source>
        <dbReference type="EMBL" id="KAF2826898.1"/>
    </source>
</evidence>
<dbReference type="OrthoDB" id="3711359at2759"/>
<dbReference type="Proteomes" id="UP000799424">
    <property type="component" value="Unassembled WGS sequence"/>
</dbReference>
<dbReference type="EMBL" id="MU006225">
    <property type="protein sequence ID" value="KAF2826898.1"/>
    <property type="molecule type" value="Genomic_DNA"/>
</dbReference>
<organism evidence="1 2">
    <name type="scientific">Ophiobolus disseminans</name>
    <dbReference type="NCBI Taxonomy" id="1469910"/>
    <lineage>
        <taxon>Eukaryota</taxon>
        <taxon>Fungi</taxon>
        <taxon>Dikarya</taxon>
        <taxon>Ascomycota</taxon>
        <taxon>Pezizomycotina</taxon>
        <taxon>Dothideomycetes</taxon>
        <taxon>Pleosporomycetidae</taxon>
        <taxon>Pleosporales</taxon>
        <taxon>Pleosporineae</taxon>
        <taxon>Phaeosphaeriaceae</taxon>
        <taxon>Ophiobolus</taxon>
    </lineage>
</organism>
<keyword evidence="2" id="KW-1185">Reference proteome</keyword>
<accession>A0A6A7A201</accession>
<evidence type="ECO:0000313" key="2">
    <source>
        <dbReference type="Proteomes" id="UP000799424"/>
    </source>
</evidence>